<dbReference type="EMBL" id="BMLI01000004">
    <property type="protein sequence ID" value="GGN13966.1"/>
    <property type="molecule type" value="Genomic_DNA"/>
</dbReference>
<organism evidence="1 2">
    <name type="scientific">Dyadobacter beijingensis</name>
    <dbReference type="NCBI Taxonomy" id="365489"/>
    <lineage>
        <taxon>Bacteria</taxon>
        <taxon>Pseudomonadati</taxon>
        <taxon>Bacteroidota</taxon>
        <taxon>Cytophagia</taxon>
        <taxon>Cytophagales</taxon>
        <taxon>Spirosomataceae</taxon>
        <taxon>Dyadobacter</taxon>
    </lineage>
</organism>
<dbReference type="RefSeq" id="WP_019945481.1">
    <property type="nucleotide sequence ID" value="NZ_BMLI01000004.1"/>
</dbReference>
<name>A0ABQ2IKG4_9BACT</name>
<evidence type="ECO:0000313" key="2">
    <source>
        <dbReference type="Proteomes" id="UP000632339"/>
    </source>
</evidence>
<sequence>MTEQESNLSETLSRIKAEYQSRYGMDMDEWSAVMMADNQKAFDEIRHWLARHFEEARKLRATFKGSIKQVTFASDKQAFLYSLGRLIPPSVCALVLGICCYVYMSTYKDYQELERLVDAYANMPLYEQIVVDGQLTKEKGVTYLVLSPAKAGKHRIGKTYEYDSRNKVVKVPLKRQQ</sequence>
<reference evidence="2" key="1">
    <citation type="journal article" date="2019" name="Int. J. Syst. Evol. Microbiol.">
        <title>The Global Catalogue of Microorganisms (GCM) 10K type strain sequencing project: providing services to taxonomists for standard genome sequencing and annotation.</title>
        <authorList>
            <consortium name="The Broad Institute Genomics Platform"/>
            <consortium name="The Broad Institute Genome Sequencing Center for Infectious Disease"/>
            <person name="Wu L."/>
            <person name="Ma J."/>
        </authorList>
    </citation>
    <scope>NUCLEOTIDE SEQUENCE [LARGE SCALE GENOMIC DNA]</scope>
    <source>
        <strain evidence="2">CGMCC 1.6375</strain>
    </source>
</reference>
<protein>
    <submittedName>
        <fullName evidence="1">Uncharacterized protein</fullName>
    </submittedName>
</protein>
<evidence type="ECO:0000313" key="1">
    <source>
        <dbReference type="EMBL" id="GGN13966.1"/>
    </source>
</evidence>
<dbReference type="Proteomes" id="UP000632339">
    <property type="component" value="Unassembled WGS sequence"/>
</dbReference>
<keyword evidence="2" id="KW-1185">Reference proteome</keyword>
<proteinExistence type="predicted"/>
<comment type="caution">
    <text evidence="1">The sequence shown here is derived from an EMBL/GenBank/DDBJ whole genome shotgun (WGS) entry which is preliminary data.</text>
</comment>
<accession>A0ABQ2IKG4</accession>
<gene>
    <name evidence="1" type="ORF">GCM10010967_57740</name>
</gene>